<organism evidence="3 4">
    <name type="scientific">Plectosphaerella cucumerina</name>
    <dbReference type="NCBI Taxonomy" id="40658"/>
    <lineage>
        <taxon>Eukaryota</taxon>
        <taxon>Fungi</taxon>
        <taxon>Dikarya</taxon>
        <taxon>Ascomycota</taxon>
        <taxon>Pezizomycotina</taxon>
        <taxon>Sordariomycetes</taxon>
        <taxon>Hypocreomycetidae</taxon>
        <taxon>Glomerellales</taxon>
        <taxon>Plectosphaerellaceae</taxon>
        <taxon>Plectosphaerella</taxon>
    </lineage>
</organism>
<feature type="compositionally biased region" description="Acidic residues" evidence="2">
    <location>
        <begin position="1245"/>
        <end position="1278"/>
    </location>
</feature>
<feature type="region of interest" description="Disordered" evidence="2">
    <location>
        <begin position="1094"/>
        <end position="1137"/>
    </location>
</feature>
<feature type="region of interest" description="Disordered" evidence="2">
    <location>
        <begin position="1211"/>
        <end position="1306"/>
    </location>
</feature>
<feature type="region of interest" description="Disordered" evidence="2">
    <location>
        <begin position="977"/>
        <end position="1076"/>
    </location>
</feature>
<evidence type="ECO:0000256" key="1">
    <source>
        <dbReference type="SAM" id="Coils"/>
    </source>
</evidence>
<dbReference type="EMBL" id="JAGPXD010000001">
    <property type="protein sequence ID" value="KAH7376829.1"/>
    <property type="molecule type" value="Genomic_DNA"/>
</dbReference>
<name>A0A8K0TU82_9PEZI</name>
<dbReference type="OrthoDB" id="3497519at2759"/>
<evidence type="ECO:0000313" key="4">
    <source>
        <dbReference type="Proteomes" id="UP000813385"/>
    </source>
</evidence>
<protein>
    <submittedName>
        <fullName evidence="3">Uncharacterized protein</fullName>
    </submittedName>
</protein>
<feature type="compositionally biased region" description="Polar residues" evidence="2">
    <location>
        <begin position="1042"/>
        <end position="1056"/>
    </location>
</feature>
<evidence type="ECO:0000313" key="3">
    <source>
        <dbReference type="EMBL" id="KAH7376829.1"/>
    </source>
</evidence>
<dbReference type="Proteomes" id="UP000813385">
    <property type="component" value="Unassembled WGS sequence"/>
</dbReference>
<feature type="compositionally biased region" description="Polar residues" evidence="2">
    <location>
        <begin position="1111"/>
        <end position="1125"/>
    </location>
</feature>
<reference evidence="3" key="1">
    <citation type="journal article" date="2021" name="Nat. Commun.">
        <title>Genetic determinants of endophytism in the Arabidopsis root mycobiome.</title>
        <authorList>
            <person name="Mesny F."/>
            <person name="Miyauchi S."/>
            <person name="Thiergart T."/>
            <person name="Pickel B."/>
            <person name="Atanasova L."/>
            <person name="Karlsson M."/>
            <person name="Huettel B."/>
            <person name="Barry K.W."/>
            <person name="Haridas S."/>
            <person name="Chen C."/>
            <person name="Bauer D."/>
            <person name="Andreopoulos W."/>
            <person name="Pangilinan J."/>
            <person name="LaButti K."/>
            <person name="Riley R."/>
            <person name="Lipzen A."/>
            <person name="Clum A."/>
            <person name="Drula E."/>
            <person name="Henrissat B."/>
            <person name="Kohler A."/>
            <person name="Grigoriev I.V."/>
            <person name="Martin F.M."/>
            <person name="Hacquard S."/>
        </authorList>
    </citation>
    <scope>NUCLEOTIDE SEQUENCE</scope>
    <source>
        <strain evidence="3">MPI-CAGE-AT-0016</strain>
    </source>
</reference>
<keyword evidence="1" id="KW-0175">Coiled coil</keyword>
<accession>A0A8K0TU82</accession>
<evidence type="ECO:0000256" key="2">
    <source>
        <dbReference type="SAM" id="MobiDB-lite"/>
    </source>
</evidence>
<comment type="caution">
    <text evidence="3">The sequence shown here is derived from an EMBL/GenBank/DDBJ whole genome shotgun (WGS) entry which is preliminary data.</text>
</comment>
<proteinExistence type="predicted"/>
<feature type="compositionally biased region" description="Low complexity" evidence="2">
    <location>
        <begin position="1064"/>
        <end position="1076"/>
    </location>
</feature>
<sequence>MSADNTGNDADPNWFRNVALEWPDSDYAALEPGQRTHSARIMIPYVMNKDNPPPVIPPKPLNAGSFKHTMYIPEWTDPIYVPPKHNPDSAFTLRQTLRPAQLLIDAPKNPTPFAKRFGIYPYGTDGRSLLTPTKDFNVTVPVASGLKAFENLPGENQDGEAMDIDGGNGNAIAIRTIPASTLEAEFMDMARATGKTMDELLNELEEKLSEMSNDQRATAHAMLSIRVAQDWQAILWGDVTTDELVRDKIFEISDEIPGHWTDDWLWERMQPLLRHTSRLWEYLTAKDLYWIALLNPFNRMHLSRTRDNRNEKSKVTYPYMTFIDRPDEHRSGRHWFANKFSEKINGAAETLEILNKAVKFHVTSANHVMDLEPGETVDGMTDISEQFDPETGFPFLLRVVLSVDHMYPLLCDGYSASERMLSIHSMSVTILHELAHAVNHAHYCWLRHPGPKVMMEGSNKRAVEKLALYGRWLYGPLGRGSTNEPFFDDEHFQELGFSMENTVFGGVARSMAEWGGMRWDLVNPMPAGLRLEMWPRGGGMRSQEEMIDYDSDDSTSSLTKTSLPDKNRAINGFSMMVPWRNVAKLQTDEFWYVQVQKYGSTALRLAPDANTKSFNMHTVHSIDHVLSQGDDGQAFADVLSMPMPRNNGLIARFLKMQIAERRRVASLRRRWGREIRPLARRMRKMGAIHCLLRLYLQAAVWYHECARYGPPSTWNSSQTHPASQHCGVIYPEYEKLMQTFNFLVGIHNSSDDASSRPPWLPPKLTEQINSAPQLRDKLEELKDEGYEQLLRLAKQSTHMVNEIIIVAEAFLAELWKLPGGQRMQVLGEPFKSDMQRVFRSALDKCTEVMKVARAMAEADIDEGPLLAHALATTAKVTQLRPIFDDISITPDNAMDMLTCMTMVTKSRRLASDRWLRTARSELLCLNAEDQQRANNVLEWLRDKQAHPTATKVPKPDLAFKSDKEALDDWQQLMDDWEQGGLGARPPGEALGKPRPRRTPRKGGDDDSDDSSGPGRDVFGHFLKRRRGKNDKGLPGAKKQKTTTEAEGQTSGTSSGTWRKKLSPRKSSGSGWSTSSGKLKLFSLDQLGLRNKSLRHSSSFTDGSGFSDHSTDSPFRSMSPTPGQQQPWQSPLGTPPTPPSLTPMFPSKKTDAPATIGMFPHPYALNATITSDLALVPPATPRPPPDFQSPMFRTHRSPLAERLHKEQSCRIPNAQELEPGPHYGLRIPAEHEPMVQEKYVLGGSEDMLDDEDDGDFVPGDADDEDESDDDEEEEEEEEVQAGPGDKGKMPESPDGELGGDADYAPGGRYEWKVWSEDESILTDGSFDFAEEKGKDKDKA</sequence>
<gene>
    <name evidence="3" type="ORF">B0T11DRAFT_324692</name>
</gene>
<keyword evidence="4" id="KW-1185">Reference proteome</keyword>
<feature type="coiled-coil region" evidence="1">
    <location>
        <begin position="194"/>
        <end position="221"/>
    </location>
</feature>
<feature type="compositionally biased region" description="Low complexity" evidence="2">
    <location>
        <begin position="1095"/>
        <end position="1107"/>
    </location>
</feature>